<reference evidence="3 4" key="1">
    <citation type="submission" date="2023-03" db="EMBL/GenBank/DDBJ databases">
        <title>NovoSphingobium album sp. nov. isolated from polycyclic aromatic hydrocarbons- and heavy-metal polluted soil.</title>
        <authorList>
            <person name="Liu Z."/>
            <person name="Wang K."/>
        </authorList>
    </citation>
    <scope>NUCLEOTIDE SEQUENCE [LARGE SCALE GENOMIC DNA]</scope>
    <source>
        <strain evidence="3 4">H3SJ31-1</strain>
    </source>
</reference>
<protein>
    <submittedName>
        <fullName evidence="3">TadE/TadG family type IV pilus assembly protein</fullName>
    </submittedName>
</protein>
<gene>
    <name evidence="3" type="ORF">PYV00_02090</name>
</gene>
<dbReference type="InterPro" id="IPR012495">
    <property type="entry name" value="TadE-like_dom"/>
</dbReference>
<feature type="domain" description="TadE-like" evidence="2">
    <location>
        <begin position="17"/>
        <end position="59"/>
    </location>
</feature>
<evidence type="ECO:0000259" key="2">
    <source>
        <dbReference type="Pfam" id="PF07811"/>
    </source>
</evidence>
<comment type="caution">
    <text evidence="3">The sequence shown here is derived from an EMBL/GenBank/DDBJ whole genome shotgun (WGS) entry which is preliminary data.</text>
</comment>
<keyword evidence="1" id="KW-0472">Membrane</keyword>
<organism evidence="3 4">
    <name type="scientific">Novosphingobium album</name>
    <name type="common">ex Liu et al. 2023</name>
    <dbReference type="NCBI Taxonomy" id="3031130"/>
    <lineage>
        <taxon>Bacteria</taxon>
        <taxon>Pseudomonadati</taxon>
        <taxon>Pseudomonadota</taxon>
        <taxon>Alphaproteobacteria</taxon>
        <taxon>Sphingomonadales</taxon>
        <taxon>Sphingomonadaceae</taxon>
        <taxon>Novosphingobium</taxon>
    </lineage>
</organism>
<dbReference type="RefSeq" id="WP_275226601.1">
    <property type="nucleotide sequence ID" value="NZ_JARESE010000004.1"/>
</dbReference>
<name>A0ABT5WKD0_9SPHN</name>
<evidence type="ECO:0000313" key="4">
    <source>
        <dbReference type="Proteomes" id="UP001216253"/>
    </source>
</evidence>
<dbReference type="EMBL" id="JARESE010000004">
    <property type="protein sequence ID" value="MDE8650507.1"/>
    <property type="molecule type" value="Genomic_DNA"/>
</dbReference>
<keyword evidence="1" id="KW-0812">Transmembrane</keyword>
<evidence type="ECO:0000313" key="3">
    <source>
        <dbReference type="EMBL" id="MDE8650507.1"/>
    </source>
</evidence>
<keyword evidence="4" id="KW-1185">Reference proteome</keyword>
<evidence type="ECO:0000256" key="1">
    <source>
        <dbReference type="SAM" id="Phobius"/>
    </source>
</evidence>
<accession>A0ABT5WKD0</accession>
<keyword evidence="1" id="KW-1133">Transmembrane helix</keyword>
<sequence>MRMTARPLRHLLKCDRGIAALEFVFLAPALLLLAFGIIVYSIYFTAVMGVRQAAGEGARAAQAGLSGTERAALAQARAHEVLDTYGTLLGGGAAPVVTTAPVGTGVFEVRVSYDMSASPIMRYGSFVPLPSPSVEATVTVTNGSY</sequence>
<feature type="transmembrane region" description="Helical" evidence="1">
    <location>
        <begin position="20"/>
        <end position="43"/>
    </location>
</feature>
<proteinExistence type="predicted"/>
<dbReference type="Proteomes" id="UP001216253">
    <property type="component" value="Unassembled WGS sequence"/>
</dbReference>
<dbReference type="Pfam" id="PF07811">
    <property type="entry name" value="TadE"/>
    <property type="match status" value="1"/>
</dbReference>